<evidence type="ECO:0000313" key="2">
    <source>
        <dbReference type="EMBL" id="KAJ1193152.1"/>
    </source>
</evidence>
<proteinExistence type="predicted"/>
<accession>A0AAV7UX96</accession>
<evidence type="ECO:0000313" key="3">
    <source>
        <dbReference type="Proteomes" id="UP001066276"/>
    </source>
</evidence>
<feature type="compositionally biased region" description="Basic and acidic residues" evidence="1">
    <location>
        <begin position="1"/>
        <end position="22"/>
    </location>
</feature>
<name>A0AAV7UX96_PLEWA</name>
<organism evidence="2 3">
    <name type="scientific">Pleurodeles waltl</name>
    <name type="common">Iberian ribbed newt</name>
    <dbReference type="NCBI Taxonomy" id="8319"/>
    <lineage>
        <taxon>Eukaryota</taxon>
        <taxon>Metazoa</taxon>
        <taxon>Chordata</taxon>
        <taxon>Craniata</taxon>
        <taxon>Vertebrata</taxon>
        <taxon>Euteleostomi</taxon>
        <taxon>Amphibia</taxon>
        <taxon>Batrachia</taxon>
        <taxon>Caudata</taxon>
        <taxon>Salamandroidea</taxon>
        <taxon>Salamandridae</taxon>
        <taxon>Pleurodelinae</taxon>
        <taxon>Pleurodeles</taxon>
    </lineage>
</organism>
<dbReference type="Proteomes" id="UP001066276">
    <property type="component" value="Chromosome 2_2"/>
</dbReference>
<keyword evidence="3" id="KW-1185">Reference proteome</keyword>
<comment type="caution">
    <text evidence="2">The sequence shown here is derived from an EMBL/GenBank/DDBJ whole genome shotgun (WGS) entry which is preliminary data.</text>
</comment>
<sequence>MYGQRRSGDRAAEPRCTPERIQSEVTGRDALLTHGTGRVALFGGSLLANSGPLAPRGSPAASGRARPERDGSEPVSGRRARRAAGF</sequence>
<reference evidence="2" key="1">
    <citation type="journal article" date="2022" name="bioRxiv">
        <title>Sequencing and chromosome-scale assembly of the giantPleurodeles waltlgenome.</title>
        <authorList>
            <person name="Brown T."/>
            <person name="Elewa A."/>
            <person name="Iarovenko S."/>
            <person name="Subramanian E."/>
            <person name="Araus A.J."/>
            <person name="Petzold A."/>
            <person name="Susuki M."/>
            <person name="Suzuki K.-i.T."/>
            <person name="Hayashi T."/>
            <person name="Toyoda A."/>
            <person name="Oliveira C."/>
            <person name="Osipova E."/>
            <person name="Leigh N.D."/>
            <person name="Simon A."/>
            <person name="Yun M.H."/>
        </authorList>
    </citation>
    <scope>NUCLEOTIDE SEQUENCE</scope>
    <source>
        <strain evidence="2">20211129_DDA</strain>
        <tissue evidence="2">Liver</tissue>
    </source>
</reference>
<evidence type="ECO:0000256" key="1">
    <source>
        <dbReference type="SAM" id="MobiDB-lite"/>
    </source>
</evidence>
<dbReference type="EMBL" id="JANPWB010000004">
    <property type="protein sequence ID" value="KAJ1193152.1"/>
    <property type="molecule type" value="Genomic_DNA"/>
</dbReference>
<feature type="region of interest" description="Disordered" evidence="1">
    <location>
        <begin position="1"/>
        <end position="24"/>
    </location>
</feature>
<gene>
    <name evidence="2" type="ORF">NDU88_002457</name>
</gene>
<feature type="region of interest" description="Disordered" evidence="1">
    <location>
        <begin position="46"/>
        <end position="86"/>
    </location>
</feature>
<dbReference type="AlphaFoldDB" id="A0AAV7UX96"/>
<protein>
    <submittedName>
        <fullName evidence="2">Uncharacterized protein</fullName>
    </submittedName>
</protein>